<dbReference type="InterPro" id="IPR036388">
    <property type="entry name" value="WH-like_DNA-bd_sf"/>
</dbReference>
<dbReference type="InterPro" id="IPR000847">
    <property type="entry name" value="LysR_HTH_N"/>
</dbReference>
<sequence length="294" mass="32366">MIIGDLDWTYIRSFLAVAETGSLTAAAKKTGQSQPTLGRHIKAAERALGTQLFVRTTGGLHLTEAGLSLLGPARDMGNASARFATLAAGRDARLSGTVRITASVVVSHYLLPAVIADLRQIEPDIDIELVPSDTSESLVFREADIAVRMYRPTQLDIVTRQISDHALALYASKKQIARQGNPQSFEDLAALDFVGFDRSDMIIRTMRTLGFPVDRNFFAVRCDDQATYWELVRNGCGVGAMQTIIGDTDPLVERLEFQPELPSLPVWLAAHSALHKTPRVKRVWDHLAHHLAQK</sequence>
<evidence type="ECO:0000313" key="6">
    <source>
        <dbReference type="EMBL" id="GHE90767.1"/>
    </source>
</evidence>
<accession>A0ABQ3ITK2</accession>
<reference evidence="7" key="1">
    <citation type="journal article" date="2019" name="Int. J. Syst. Evol. Microbiol.">
        <title>The Global Catalogue of Microorganisms (GCM) 10K type strain sequencing project: providing services to taxonomists for standard genome sequencing and annotation.</title>
        <authorList>
            <consortium name="The Broad Institute Genomics Platform"/>
            <consortium name="The Broad Institute Genome Sequencing Center for Infectious Disease"/>
            <person name="Wu L."/>
            <person name="Ma J."/>
        </authorList>
    </citation>
    <scope>NUCLEOTIDE SEQUENCE [LARGE SCALE GENOMIC DNA]</scope>
    <source>
        <strain evidence="7">KCTC 42443</strain>
    </source>
</reference>
<gene>
    <name evidence="6" type="ORF">GCM10016455_08970</name>
</gene>
<dbReference type="Gene3D" id="1.10.10.10">
    <property type="entry name" value="Winged helix-like DNA-binding domain superfamily/Winged helix DNA-binding domain"/>
    <property type="match status" value="1"/>
</dbReference>
<dbReference type="Gene3D" id="3.40.190.290">
    <property type="match status" value="1"/>
</dbReference>
<evidence type="ECO:0000256" key="3">
    <source>
        <dbReference type="ARBA" id="ARBA00023125"/>
    </source>
</evidence>
<dbReference type="SUPFAM" id="SSF53850">
    <property type="entry name" value="Periplasmic binding protein-like II"/>
    <property type="match status" value="1"/>
</dbReference>
<evidence type="ECO:0000313" key="7">
    <source>
        <dbReference type="Proteomes" id="UP000609802"/>
    </source>
</evidence>
<comment type="caution">
    <text evidence="6">The sequence shown here is derived from an EMBL/GenBank/DDBJ whole genome shotgun (WGS) entry which is preliminary data.</text>
</comment>
<evidence type="ECO:0000256" key="1">
    <source>
        <dbReference type="ARBA" id="ARBA00009437"/>
    </source>
</evidence>
<keyword evidence="2" id="KW-0805">Transcription regulation</keyword>
<dbReference type="Pfam" id="PF03466">
    <property type="entry name" value="LysR_substrate"/>
    <property type="match status" value="1"/>
</dbReference>
<dbReference type="EMBL" id="BNCH01000001">
    <property type="protein sequence ID" value="GHE90767.1"/>
    <property type="molecule type" value="Genomic_DNA"/>
</dbReference>
<organism evidence="6 7">
    <name type="scientific">Aliiroseovarius zhejiangensis</name>
    <dbReference type="NCBI Taxonomy" id="1632025"/>
    <lineage>
        <taxon>Bacteria</taxon>
        <taxon>Pseudomonadati</taxon>
        <taxon>Pseudomonadota</taxon>
        <taxon>Alphaproteobacteria</taxon>
        <taxon>Rhodobacterales</taxon>
        <taxon>Paracoccaceae</taxon>
        <taxon>Aliiroseovarius</taxon>
    </lineage>
</organism>
<proteinExistence type="inferred from homology"/>
<dbReference type="CDD" id="cd05466">
    <property type="entry name" value="PBP2_LTTR_substrate"/>
    <property type="match status" value="1"/>
</dbReference>
<protein>
    <submittedName>
        <fullName evidence="6">LysR family transcriptional regulator</fullName>
    </submittedName>
</protein>
<comment type="similarity">
    <text evidence="1">Belongs to the LysR transcriptional regulatory family.</text>
</comment>
<dbReference type="PANTHER" id="PTHR30126">
    <property type="entry name" value="HTH-TYPE TRANSCRIPTIONAL REGULATOR"/>
    <property type="match status" value="1"/>
</dbReference>
<dbReference type="PROSITE" id="PS50931">
    <property type="entry name" value="HTH_LYSR"/>
    <property type="match status" value="1"/>
</dbReference>
<keyword evidence="4" id="KW-0804">Transcription</keyword>
<keyword evidence="7" id="KW-1185">Reference proteome</keyword>
<dbReference type="InterPro" id="IPR036390">
    <property type="entry name" value="WH_DNA-bd_sf"/>
</dbReference>
<dbReference type="SUPFAM" id="SSF46785">
    <property type="entry name" value="Winged helix' DNA-binding domain"/>
    <property type="match status" value="1"/>
</dbReference>
<feature type="domain" description="HTH lysR-type" evidence="5">
    <location>
        <begin position="6"/>
        <end position="63"/>
    </location>
</feature>
<evidence type="ECO:0000259" key="5">
    <source>
        <dbReference type="PROSITE" id="PS50931"/>
    </source>
</evidence>
<dbReference type="InterPro" id="IPR005119">
    <property type="entry name" value="LysR_subst-bd"/>
</dbReference>
<keyword evidence="3" id="KW-0238">DNA-binding</keyword>
<dbReference type="Pfam" id="PF00126">
    <property type="entry name" value="HTH_1"/>
    <property type="match status" value="1"/>
</dbReference>
<name>A0ABQ3ITK2_9RHOB</name>
<dbReference type="RefSeq" id="WP_191285242.1">
    <property type="nucleotide sequence ID" value="NZ_BNCH01000001.1"/>
</dbReference>
<evidence type="ECO:0000256" key="4">
    <source>
        <dbReference type="ARBA" id="ARBA00023163"/>
    </source>
</evidence>
<dbReference type="Proteomes" id="UP000609802">
    <property type="component" value="Unassembled WGS sequence"/>
</dbReference>
<dbReference type="PANTHER" id="PTHR30126:SF21">
    <property type="entry name" value="TRANSCRIPTIONAL REGULATOR-RELATED"/>
    <property type="match status" value="1"/>
</dbReference>
<evidence type="ECO:0000256" key="2">
    <source>
        <dbReference type="ARBA" id="ARBA00023015"/>
    </source>
</evidence>